<protein>
    <recommendedName>
        <fullName evidence="4">DUF485 domain-containing protein</fullName>
    </recommendedName>
</protein>
<keyword evidence="1" id="KW-0812">Transmembrane</keyword>
<keyword evidence="3" id="KW-1185">Reference proteome</keyword>
<reference evidence="2 3" key="1">
    <citation type="submission" date="2018-08" db="EMBL/GenBank/DDBJ databases">
        <title>Bacillus jemisoniae sp. nov., Bacillus chryseoplanitiae sp. nov., Bacillus resnikiae sp. nov., and Bacillus frankliniae sp. nov., isolated from Viking spacecraft and associated surfaces.</title>
        <authorList>
            <person name="Seuylemezian A."/>
            <person name="Vaishampayan P."/>
        </authorList>
    </citation>
    <scope>NUCLEOTIDE SEQUENCE [LARGE SCALE GENOMIC DNA]</scope>
    <source>
        <strain evidence="2 3">JJ-247</strain>
    </source>
</reference>
<proteinExistence type="predicted"/>
<comment type="caution">
    <text evidence="2">The sequence shown here is derived from an EMBL/GenBank/DDBJ whole genome shotgun (WGS) entry which is preliminary data.</text>
</comment>
<accession>A0A398AZ37</accession>
<dbReference type="Proteomes" id="UP000265816">
    <property type="component" value="Unassembled WGS sequence"/>
</dbReference>
<evidence type="ECO:0000313" key="3">
    <source>
        <dbReference type="Proteomes" id="UP000265816"/>
    </source>
</evidence>
<organism evidence="2 3">
    <name type="scientific">Mesobacillus zeae</name>
    <dbReference type="NCBI Taxonomy" id="1917180"/>
    <lineage>
        <taxon>Bacteria</taxon>
        <taxon>Bacillati</taxon>
        <taxon>Bacillota</taxon>
        <taxon>Bacilli</taxon>
        <taxon>Bacillales</taxon>
        <taxon>Bacillaceae</taxon>
        <taxon>Mesobacillus</taxon>
    </lineage>
</organism>
<gene>
    <name evidence="2" type="ORF">D1970_19270</name>
</gene>
<evidence type="ECO:0000256" key="1">
    <source>
        <dbReference type="SAM" id="Phobius"/>
    </source>
</evidence>
<dbReference type="AlphaFoldDB" id="A0A398AZ37"/>
<feature type="transmembrane region" description="Helical" evidence="1">
    <location>
        <begin position="40"/>
        <end position="60"/>
    </location>
</feature>
<dbReference type="EMBL" id="QWVT01000039">
    <property type="protein sequence ID" value="RID82314.1"/>
    <property type="molecule type" value="Genomic_DNA"/>
</dbReference>
<dbReference type="RefSeq" id="WP_119114487.1">
    <property type="nucleotide sequence ID" value="NZ_CBCSEO010000023.1"/>
</dbReference>
<keyword evidence="1" id="KW-0472">Membrane</keyword>
<name>A0A398AZ37_9BACI</name>
<evidence type="ECO:0008006" key="4">
    <source>
        <dbReference type="Google" id="ProtNLM"/>
    </source>
</evidence>
<dbReference type="OrthoDB" id="2736869at2"/>
<feature type="transmembrane region" description="Helical" evidence="1">
    <location>
        <begin position="72"/>
        <end position="93"/>
    </location>
</feature>
<sequence>MAGEYSDYEYVEAGKIDVKDLPPLDSETEKIMKGEFSTGFKLSILYYLFIFTIPVLNWFAPEFMFSSMFGGMTYAWFLTGIVAMAIAFIIAYIHTNRYEKRLAKYETGHTIKPDGSVDGRSAG</sequence>
<keyword evidence="1" id="KW-1133">Transmembrane helix</keyword>
<evidence type="ECO:0000313" key="2">
    <source>
        <dbReference type="EMBL" id="RID82314.1"/>
    </source>
</evidence>